<evidence type="ECO:0000256" key="5">
    <source>
        <dbReference type="ARBA" id="ARBA00023002"/>
    </source>
</evidence>
<evidence type="ECO:0000313" key="10">
    <source>
        <dbReference type="EMBL" id="GAA1622721.1"/>
    </source>
</evidence>
<name>A0ABP4QZY7_9ACTN</name>
<reference evidence="11" key="1">
    <citation type="journal article" date="2019" name="Int. J. Syst. Evol. Microbiol.">
        <title>The Global Catalogue of Microorganisms (GCM) 10K type strain sequencing project: providing services to taxonomists for standard genome sequencing and annotation.</title>
        <authorList>
            <consortium name="The Broad Institute Genomics Platform"/>
            <consortium name="The Broad Institute Genome Sequencing Center for Infectious Disease"/>
            <person name="Wu L."/>
            <person name="Ma J."/>
        </authorList>
    </citation>
    <scope>NUCLEOTIDE SEQUENCE [LARGE SCALE GENOMIC DNA]</scope>
    <source>
        <strain evidence="11">JCM 14306</strain>
    </source>
</reference>
<evidence type="ECO:0000256" key="8">
    <source>
        <dbReference type="ARBA" id="ARBA00049547"/>
    </source>
</evidence>
<gene>
    <name evidence="10" type="ORF">GCM10009744_07530</name>
</gene>
<dbReference type="PANTHER" id="PTHR11530">
    <property type="entry name" value="D-AMINO ACID OXIDASE"/>
    <property type="match status" value="1"/>
</dbReference>
<proteinExistence type="inferred from homology"/>
<feature type="domain" description="FAD dependent oxidoreductase" evidence="9">
    <location>
        <begin position="2"/>
        <end position="302"/>
    </location>
</feature>
<comment type="similarity">
    <text evidence="2">Belongs to the DAMOX/DASOX family.</text>
</comment>
<dbReference type="Pfam" id="PF01266">
    <property type="entry name" value="DAO"/>
    <property type="match status" value="1"/>
</dbReference>
<accession>A0ABP4QZY7</accession>
<keyword evidence="5" id="KW-0560">Oxidoreductase</keyword>
<protein>
    <recommendedName>
        <fullName evidence="7">D-amino-acid oxidase</fullName>
        <ecNumber evidence="6">1.4.3.3</ecNumber>
    </recommendedName>
</protein>
<evidence type="ECO:0000256" key="2">
    <source>
        <dbReference type="ARBA" id="ARBA00006730"/>
    </source>
</evidence>
<evidence type="ECO:0000256" key="4">
    <source>
        <dbReference type="ARBA" id="ARBA00022827"/>
    </source>
</evidence>
<evidence type="ECO:0000256" key="6">
    <source>
        <dbReference type="ARBA" id="ARBA00039101"/>
    </source>
</evidence>
<dbReference type="InterPro" id="IPR023209">
    <property type="entry name" value="DAO"/>
</dbReference>
<comment type="caution">
    <text evidence="10">The sequence shown here is derived from an EMBL/GenBank/DDBJ whole genome shotgun (WGS) entry which is preliminary data.</text>
</comment>
<dbReference type="PROSITE" id="PS51257">
    <property type="entry name" value="PROKAR_LIPOPROTEIN"/>
    <property type="match status" value="1"/>
</dbReference>
<dbReference type="RefSeq" id="WP_344108692.1">
    <property type="nucleotide sequence ID" value="NZ_BAAANE010000002.1"/>
</dbReference>
<keyword evidence="3" id="KW-0285">Flavoprotein</keyword>
<evidence type="ECO:0000256" key="7">
    <source>
        <dbReference type="ARBA" id="ARBA00039751"/>
    </source>
</evidence>
<evidence type="ECO:0000256" key="1">
    <source>
        <dbReference type="ARBA" id="ARBA00001974"/>
    </source>
</evidence>
<keyword evidence="4" id="KW-0274">FAD</keyword>
<dbReference type="SUPFAM" id="SSF54373">
    <property type="entry name" value="FAD-linked reductases, C-terminal domain"/>
    <property type="match status" value="1"/>
</dbReference>
<dbReference type="EC" id="1.4.3.3" evidence="6"/>
<evidence type="ECO:0000256" key="3">
    <source>
        <dbReference type="ARBA" id="ARBA00022630"/>
    </source>
</evidence>
<comment type="catalytic activity">
    <reaction evidence="8">
        <text>a D-alpha-amino acid + O2 + H2O = a 2-oxocarboxylate + H2O2 + NH4(+)</text>
        <dbReference type="Rhea" id="RHEA:21816"/>
        <dbReference type="ChEBI" id="CHEBI:15377"/>
        <dbReference type="ChEBI" id="CHEBI:15379"/>
        <dbReference type="ChEBI" id="CHEBI:16240"/>
        <dbReference type="ChEBI" id="CHEBI:28938"/>
        <dbReference type="ChEBI" id="CHEBI:35179"/>
        <dbReference type="ChEBI" id="CHEBI:59871"/>
        <dbReference type="EC" id="1.4.3.3"/>
    </reaction>
    <physiologicalReaction direction="left-to-right" evidence="8">
        <dbReference type="Rhea" id="RHEA:21817"/>
    </physiologicalReaction>
</comment>
<dbReference type="Gene3D" id="3.30.9.10">
    <property type="entry name" value="D-Amino Acid Oxidase, subunit A, domain 2"/>
    <property type="match status" value="1"/>
</dbReference>
<dbReference type="Gene3D" id="3.40.50.720">
    <property type="entry name" value="NAD(P)-binding Rossmann-like Domain"/>
    <property type="match status" value="1"/>
</dbReference>
<sequence length="309" mass="33012">MRVIVVGAGVIGLSCAVRLAESGYDVAVLARDLPLETTSAVAAAVWYPYLSAPKERVAAWSRTTYDELVKLAGSEPSVQLRHGRQFLVEPAPDPVWSDALSDLRRVGSPPPGFKDGWSFTAPVIEMPMYLQYLVKRLEAAGGTLSRAALSALPNSADVVVNCAGLGARLTAGDPTVTPVRGQVMTFEQFGQTEWLIADRGPQDLTYVVPRSHDVVVGGTSQPDSWDLAVNPQTAKEILDRAAELVPGLRKAKLIRHRVGLRPARPAVRCEGIQTGDRLVVHCYGHGGSGITLSWGCADEVAEIVRAGVG</sequence>
<dbReference type="SUPFAM" id="SSF51971">
    <property type="entry name" value="Nucleotide-binding domain"/>
    <property type="match status" value="1"/>
</dbReference>
<evidence type="ECO:0000313" key="11">
    <source>
        <dbReference type="Proteomes" id="UP001501319"/>
    </source>
</evidence>
<keyword evidence="11" id="KW-1185">Reference proteome</keyword>
<dbReference type="PANTHER" id="PTHR11530:SF11">
    <property type="entry name" value="D-ASPARTATE OXIDASE"/>
    <property type="match status" value="1"/>
</dbReference>
<dbReference type="EMBL" id="BAAANE010000002">
    <property type="protein sequence ID" value="GAA1622721.1"/>
    <property type="molecule type" value="Genomic_DNA"/>
</dbReference>
<comment type="cofactor">
    <cofactor evidence="1">
        <name>FAD</name>
        <dbReference type="ChEBI" id="CHEBI:57692"/>
    </cofactor>
</comment>
<dbReference type="Proteomes" id="UP001501319">
    <property type="component" value="Unassembled WGS sequence"/>
</dbReference>
<dbReference type="PIRSF" id="PIRSF000189">
    <property type="entry name" value="D-aa_oxidase"/>
    <property type="match status" value="1"/>
</dbReference>
<organism evidence="10 11">
    <name type="scientific">Kribbella alba</name>
    <dbReference type="NCBI Taxonomy" id="190197"/>
    <lineage>
        <taxon>Bacteria</taxon>
        <taxon>Bacillati</taxon>
        <taxon>Actinomycetota</taxon>
        <taxon>Actinomycetes</taxon>
        <taxon>Propionibacteriales</taxon>
        <taxon>Kribbellaceae</taxon>
        <taxon>Kribbella</taxon>
    </lineage>
</organism>
<evidence type="ECO:0000259" key="9">
    <source>
        <dbReference type="Pfam" id="PF01266"/>
    </source>
</evidence>
<dbReference type="InterPro" id="IPR006076">
    <property type="entry name" value="FAD-dep_OxRdtase"/>
</dbReference>